<evidence type="ECO:0000313" key="1">
    <source>
        <dbReference type="EMBL" id="CAI8616667.1"/>
    </source>
</evidence>
<name>A0AAV1B792_VICFA</name>
<evidence type="ECO:0000313" key="2">
    <source>
        <dbReference type="Proteomes" id="UP001157006"/>
    </source>
</evidence>
<dbReference type="AlphaFoldDB" id="A0AAV1B792"/>
<proteinExistence type="predicted"/>
<dbReference type="EMBL" id="OX451741">
    <property type="protein sequence ID" value="CAI8616667.1"/>
    <property type="molecule type" value="Genomic_DNA"/>
</dbReference>
<accession>A0AAV1B792</accession>
<keyword evidence="2" id="KW-1185">Reference proteome</keyword>
<reference evidence="1 2" key="1">
    <citation type="submission" date="2023-01" db="EMBL/GenBank/DDBJ databases">
        <authorList>
            <person name="Kreplak J."/>
        </authorList>
    </citation>
    <scope>NUCLEOTIDE SEQUENCE [LARGE SCALE GENOMIC DNA]</scope>
</reference>
<dbReference type="Proteomes" id="UP001157006">
    <property type="component" value="Chromosome 6"/>
</dbReference>
<protein>
    <submittedName>
        <fullName evidence="1">Uncharacterized protein</fullName>
    </submittedName>
</protein>
<sequence length="130" mass="14408">MKRIILGIGVRVEVCDDSSSGCTDFHSSSSRRRSQSHLLLRRDRRAPLKSVHPLLQISFSDSSSFSPLHTFCSPIHLRGFNLRSSSIFTSHNSAILSHGDSTFIASAWLTSVHHINSRRVSSTISDSNDT</sequence>
<gene>
    <name evidence="1" type="ORF">VFH_VI040000</name>
</gene>
<organism evidence="1 2">
    <name type="scientific">Vicia faba</name>
    <name type="common">Broad bean</name>
    <name type="synonym">Faba vulgaris</name>
    <dbReference type="NCBI Taxonomy" id="3906"/>
    <lineage>
        <taxon>Eukaryota</taxon>
        <taxon>Viridiplantae</taxon>
        <taxon>Streptophyta</taxon>
        <taxon>Embryophyta</taxon>
        <taxon>Tracheophyta</taxon>
        <taxon>Spermatophyta</taxon>
        <taxon>Magnoliopsida</taxon>
        <taxon>eudicotyledons</taxon>
        <taxon>Gunneridae</taxon>
        <taxon>Pentapetalae</taxon>
        <taxon>rosids</taxon>
        <taxon>fabids</taxon>
        <taxon>Fabales</taxon>
        <taxon>Fabaceae</taxon>
        <taxon>Papilionoideae</taxon>
        <taxon>50 kb inversion clade</taxon>
        <taxon>NPAAA clade</taxon>
        <taxon>Hologalegina</taxon>
        <taxon>IRL clade</taxon>
        <taxon>Fabeae</taxon>
        <taxon>Vicia</taxon>
    </lineage>
</organism>